<sequence>MKLNSSAPHNPLEQPTNTSSLINKSTTFSADYSPKGILKNPHIQTVVSSSPLRSAVIRHRARDFLQQSNTIDFLTEEKVRLQIEFTEKNSNQKLAVLLHGWEGSAQSSYIVGLGNTLHKNGYSVARINFRDHGDTHHLNAKPFNSVRLQEVAEAVEFIYQRFAPEKLVMAGFSLGGNFALRLSAYFSGSALPLERTLSVCPAIDPVATTKTLENGPSIYHRYFVKKWRSSLVKKYRYFPEQMRSFKDLEAGSLTGMNAIFVPLHTDFDIPEEYLAAYRITQDTLDTITSPTIVAYAIDDPIIDAADFQQLLPTENVGIVPIGHGGHCAFISDWRLDSWVAEKALAYFEQPKQR</sequence>
<evidence type="ECO:0000313" key="6">
    <source>
        <dbReference type="Proteomes" id="UP000441399"/>
    </source>
</evidence>
<dbReference type="PANTHER" id="PTHR10794">
    <property type="entry name" value="ABHYDROLASE DOMAIN-CONTAINING PROTEIN"/>
    <property type="match status" value="1"/>
</dbReference>
<evidence type="ECO:0000259" key="4">
    <source>
        <dbReference type="Pfam" id="PF00561"/>
    </source>
</evidence>
<gene>
    <name evidence="5" type="primary">menH_2</name>
    <name evidence="5" type="ORF">OPDIPICF_01305</name>
</gene>
<dbReference type="AlphaFoldDB" id="A0A5S9PTD4"/>
<evidence type="ECO:0000313" key="5">
    <source>
        <dbReference type="EMBL" id="CAA0108116.1"/>
    </source>
</evidence>
<dbReference type="EMBL" id="CACSIO010000012">
    <property type="protein sequence ID" value="CAA0108116.1"/>
    <property type="molecule type" value="Genomic_DNA"/>
</dbReference>
<dbReference type="Gene3D" id="3.40.50.1820">
    <property type="entry name" value="alpha/beta hydrolase"/>
    <property type="match status" value="1"/>
</dbReference>
<feature type="region of interest" description="Disordered" evidence="3">
    <location>
        <begin position="1"/>
        <end position="20"/>
    </location>
</feature>
<feature type="active site" description="Charge relay system" evidence="2">
    <location>
        <position position="299"/>
    </location>
</feature>
<dbReference type="EC" id="4.2.99.20" evidence="5"/>
<evidence type="ECO:0000256" key="2">
    <source>
        <dbReference type="PIRSR" id="PIRSR005211-1"/>
    </source>
</evidence>
<keyword evidence="6" id="KW-1185">Reference proteome</keyword>
<dbReference type="GO" id="GO:0047372">
    <property type="term" value="F:monoacylglycerol lipase activity"/>
    <property type="evidence" value="ECO:0007669"/>
    <property type="project" value="TreeGrafter"/>
</dbReference>
<evidence type="ECO:0000256" key="1">
    <source>
        <dbReference type="ARBA" id="ARBA00010884"/>
    </source>
</evidence>
<name>A0A5S9PTD4_9GAMM</name>
<dbReference type="InterPro" id="IPR029058">
    <property type="entry name" value="AB_hydrolase_fold"/>
</dbReference>
<feature type="domain" description="AB hydrolase-1" evidence="4">
    <location>
        <begin position="96"/>
        <end position="186"/>
    </location>
</feature>
<accession>A0A5S9PTD4</accession>
<feature type="active site" description="Charge relay system" evidence="2">
    <location>
        <position position="173"/>
    </location>
</feature>
<dbReference type="SUPFAM" id="SSF53474">
    <property type="entry name" value="alpha/beta-Hydrolases"/>
    <property type="match status" value="1"/>
</dbReference>
<dbReference type="PIRSF" id="PIRSF005211">
    <property type="entry name" value="Ab_hydro_YheT"/>
    <property type="match status" value="1"/>
</dbReference>
<proteinExistence type="inferred from homology"/>
<dbReference type="Pfam" id="PF00561">
    <property type="entry name" value="Abhydrolase_1"/>
    <property type="match status" value="1"/>
</dbReference>
<dbReference type="Proteomes" id="UP000441399">
    <property type="component" value="Unassembled WGS sequence"/>
</dbReference>
<dbReference type="InterPro" id="IPR000073">
    <property type="entry name" value="AB_hydrolase_1"/>
</dbReference>
<feature type="active site" description="Charge relay system" evidence="2">
    <location>
        <position position="326"/>
    </location>
</feature>
<comment type="similarity">
    <text evidence="1">Belongs to the AB hydrolase superfamily. AB hydrolase 4 family.</text>
</comment>
<dbReference type="GO" id="GO:0034338">
    <property type="term" value="F:short-chain carboxylesterase activity"/>
    <property type="evidence" value="ECO:0007669"/>
    <property type="project" value="TreeGrafter"/>
</dbReference>
<dbReference type="GO" id="GO:0070205">
    <property type="term" value="F:2-succinyl-6-hydroxy-2,4-cyclohexadiene-1-carboxylate synthase activity"/>
    <property type="evidence" value="ECO:0007669"/>
    <property type="project" value="UniProtKB-EC"/>
</dbReference>
<dbReference type="InterPro" id="IPR050960">
    <property type="entry name" value="AB_hydrolase_4_sf"/>
</dbReference>
<evidence type="ECO:0000256" key="3">
    <source>
        <dbReference type="SAM" id="MobiDB-lite"/>
    </source>
</evidence>
<protein>
    <submittedName>
        <fullName evidence="5">2-succinyl-6-hydroxy-2,4-cyclohexadiene-1-carboxy late synthase</fullName>
        <ecNumber evidence="5">4.2.99.20</ecNumber>
    </submittedName>
</protein>
<reference evidence="5 6" key="1">
    <citation type="submission" date="2019-11" db="EMBL/GenBank/DDBJ databases">
        <authorList>
            <person name="Holert J."/>
        </authorList>
    </citation>
    <scope>NUCLEOTIDE SEQUENCE [LARGE SCALE GENOMIC DNA]</scope>
    <source>
        <strain evidence="5">SB11_3</strain>
    </source>
</reference>
<keyword evidence="5" id="KW-0456">Lyase</keyword>
<dbReference type="OrthoDB" id="332676at2"/>
<organism evidence="5 6">
    <name type="scientific">BD1-7 clade bacterium</name>
    <dbReference type="NCBI Taxonomy" id="2029982"/>
    <lineage>
        <taxon>Bacteria</taxon>
        <taxon>Pseudomonadati</taxon>
        <taxon>Pseudomonadota</taxon>
        <taxon>Gammaproteobacteria</taxon>
        <taxon>Cellvibrionales</taxon>
        <taxon>Spongiibacteraceae</taxon>
        <taxon>BD1-7 clade</taxon>
    </lineage>
</organism>
<dbReference type="InterPro" id="IPR012020">
    <property type="entry name" value="ABHD4"/>
</dbReference>
<dbReference type="PANTHER" id="PTHR10794:SF63">
    <property type="entry name" value="ALPHA_BETA HYDROLASE 1, ISOFORM A"/>
    <property type="match status" value="1"/>
</dbReference>